<dbReference type="Proteomes" id="UP000823941">
    <property type="component" value="Chromosome 18"/>
</dbReference>
<reference evidence="1 2" key="1">
    <citation type="submission" date="2021-06" db="EMBL/GenBank/DDBJ databases">
        <title>A haploid diamondback moth (Plutella xylostella L.) genome assembly resolves 31 chromosomes and identifies a diamide resistance mutation.</title>
        <authorList>
            <person name="Ward C.M."/>
            <person name="Perry K.D."/>
            <person name="Baker G."/>
            <person name="Powis K."/>
            <person name="Heckel D.G."/>
            <person name="Baxter S.W."/>
        </authorList>
    </citation>
    <scope>NUCLEOTIDE SEQUENCE [LARGE SCALE GENOMIC DNA]</scope>
    <source>
        <strain evidence="1 2">LV</strain>
        <tissue evidence="1">Single pupa</tissue>
    </source>
</reference>
<keyword evidence="2" id="KW-1185">Reference proteome</keyword>
<organism evidence="1 2">
    <name type="scientific">Plutella xylostella</name>
    <name type="common">Diamondback moth</name>
    <name type="synonym">Plutella maculipennis</name>
    <dbReference type="NCBI Taxonomy" id="51655"/>
    <lineage>
        <taxon>Eukaryota</taxon>
        <taxon>Metazoa</taxon>
        <taxon>Ecdysozoa</taxon>
        <taxon>Arthropoda</taxon>
        <taxon>Hexapoda</taxon>
        <taxon>Insecta</taxon>
        <taxon>Pterygota</taxon>
        <taxon>Neoptera</taxon>
        <taxon>Endopterygota</taxon>
        <taxon>Lepidoptera</taxon>
        <taxon>Glossata</taxon>
        <taxon>Ditrysia</taxon>
        <taxon>Yponomeutoidea</taxon>
        <taxon>Plutellidae</taxon>
        <taxon>Plutella</taxon>
    </lineage>
</organism>
<name>A0ABQ7QBB6_PLUXY</name>
<evidence type="ECO:0000313" key="2">
    <source>
        <dbReference type="Proteomes" id="UP000823941"/>
    </source>
</evidence>
<sequence length="57" mass="6662">TEWDGIPARRSMPTATTHWSNTAVDTIEITIRATSTHKIISYIFTSNFMYWKRRNVS</sequence>
<dbReference type="EMBL" id="JAHIBW010000018">
    <property type="protein sequence ID" value="KAG7302375.1"/>
    <property type="molecule type" value="Genomic_DNA"/>
</dbReference>
<comment type="caution">
    <text evidence="1">The sequence shown here is derived from an EMBL/GenBank/DDBJ whole genome shotgun (WGS) entry which is preliminary data.</text>
</comment>
<gene>
    <name evidence="1" type="ORF">JYU34_013883</name>
</gene>
<protein>
    <submittedName>
        <fullName evidence="1">Uncharacterized protein</fullName>
    </submittedName>
</protein>
<accession>A0ABQ7QBB6</accession>
<evidence type="ECO:0000313" key="1">
    <source>
        <dbReference type="EMBL" id="KAG7302375.1"/>
    </source>
</evidence>
<feature type="non-terminal residue" evidence="1">
    <location>
        <position position="57"/>
    </location>
</feature>
<feature type="non-terminal residue" evidence="1">
    <location>
        <position position="1"/>
    </location>
</feature>
<proteinExistence type="predicted"/>